<keyword evidence="3" id="KW-1185">Reference proteome</keyword>
<sequence length="250" mass="27591">MDPDATQILPRTDEFGTTPADSAPQWEVETRERLFAAVDRFSAPLADLVEREANEGDIQILVADFLNYALNFSKYGELTTEYRTSGGSVDYGILIDNELFAFVEVKPSGQNLDTRNLRQARTQAVDEGVDWVVLTNGRVWQVYHLGDGEASNTQRILDVDLLDEEDPAAAVDMLFHLTKEAVQHGRLAELHAWREALAPAALADALRSEPVLNAVRAELRDRTGHKGHVGDVGEVSRKLSSEVIARGLAP</sequence>
<proteinExistence type="predicted"/>
<dbReference type="AlphaFoldDB" id="A0A7W7RIL1"/>
<evidence type="ECO:0000256" key="1">
    <source>
        <dbReference type="SAM" id="MobiDB-lite"/>
    </source>
</evidence>
<gene>
    <name evidence="2" type="ORF">F4561_002931</name>
</gene>
<organism evidence="2 3">
    <name type="scientific">Lipingzhangella halophila</name>
    <dbReference type="NCBI Taxonomy" id="1783352"/>
    <lineage>
        <taxon>Bacteria</taxon>
        <taxon>Bacillati</taxon>
        <taxon>Actinomycetota</taxon>
        <taxon>Actinomycetes</taxon>
        <taxon>Streptosporangiales</taxon>
        <taxon>Nocardiopsidaceae</taxon>
        <taxon>Lipingzhangella</taxon>
    </lineage>
</organism>
<dbReference type="Proteomes" id="UP000523007">
    <property type="component" value="Unassembled WGS sequence"/>
</dbReference>
<evidence type="ECO:0008006" key="4">
    <source>
        <dbReference type="Google" id="ProtNLM"/>
    </source>
</evidence>
<protein>
    <recommendedName>
        <fullName evidence="4">Type I restriction enzyme R protein N-terminal domain-containing protein</fullName>
    </recommendedName>
</protein>
<evidence type="ECO:0000313" key="2">
    <source>
        <dbReference type="EMBL" id="MBB4932111.1"/>
    </source>
</evidence>
<dbReference type="RefSeq" id="WP_184579322.1">
    <property type="nucleotide sequence ID" value="NZ_JACHJT010000001.1"/>
</dbReference>
<name>A0A7W7RIL1_9ACTN</name>
<accession>A0A7W7RIL1</accession>
<dbReference type="EMBL" id="JACHJT010000001">
    <property type="protein sequence ID" value="MBB4932111.1"/>
    <property type="molecule type" value="Genomic_DNA"/>
</dbReference>
<feature type="region of interest" description="Disordered" evidence="1">
    <location>
        <begin position="1"/>
        <end position="23"/>
    </location>
</feature>
<reference evidence="2 3" key="1">
    <citation type="submission" date="2020-08" db="EMBL/GenBank/DDBJ databases">
        <title>Sequencing the genomes of 1000 actinobacteria strains.</title>
        <authorList>
            <person name="Klenk H.-P."/>
        </authorList>
    </citation>
    <scope>NUCLEOTIDE SEQUENCE [LARGE SCALE GENOMIC DNA]</scope>
    <source>
        <strain evidence="2 3">DSM 102030</strain>
    </source>
</reference>
<comment type="caution">
    <text evidence="2">The sequence shown here is derived from an EMBL/GenBank/DDBJ whole genome shotgun (WGS) entry which is preliminary data.</text>
</comment>
<evidence type="ECO:0000313" key="3">
    <source>
        <dbReference type="Proteomes" id="UP000523007"/>
    </source>
</evidence>